<dbReference type="Gene3D" id="2.30.30.760">
    <property type="match status" value="1"/>
</dbReference>
<accession>A0A4S2HB96</accession>
<evidence type="ECO:0000259" key="5">
    <source>
        <dbReference type="SMART" id="SM00858"/>
    </source>
</evidence>
<keyword evidence="6" id="KW-0282">Flagellum</keyword>
<dbReference type="GO" id="GO:0042597">
    <property type="term" value="C:periplasmic space"/>
    <property type="evidence" value="ECO:0007669"/>
    <property type="project" value="UniProtKB-SubCell"/>
</dbReference>
<sequence length="310" mass="33266">MLRCTLAALLISTACAMPALGSDAQTVILREHPASDDHIITLGDLFEGLDDETQVARAGAPGQSVSLDPDYLRREAWRAGYDWANAGDLQRVSVLRESRSVPASTITQMLEEALYFDTGRSHQISLSNRQLTLHAPLDSEGTPELVSFETDAAAGLFRAQIAPYPGGEPVLVTGRAQSVVDVPVLIRPVARGEVITASDVEWLRLPADRVRNDAILDADTLVGQEARRGLRPGEALRAYDLSAPVTIERGETVDLIYQVGTLTLTARARAMESAAEGEMARFVNLQSNRTVEARAHGPGLARVGGYGAAS</sequence>
<dbReference type="OrthoDB" id="7171936at2"/>
<evidence type="ECO:0000313" key="7">
    <source>
        <dbReference type="Proteomes" id="UP000305451"/>
    </source>
</evidence>
<feature type="signal peptide" evidence="4">
    <location>
        <begin position="1"/>
        <end position="21"/>
    </location>
</feature>
<protein>
    <submittedName>
        <fullName evidence="6">Flagellar basal body P-ring formation protein FlgA</fullName>
    </submittedName>
</protein>
<keyword evidence="3" id="KW-0574">Periplasm</keyword>
<dbReference type="CDD" id="cd11614">
    <property type="entry name" value="SAF_CpaB_FlgA_like"/>
    <property type="match status" value="1"/>
</dbReference>
<dbReference type="SMART" id="SM00858">
    <property type="entry name" value="SAF"/>
    <property type="match status" value="1"/>
</dbReference>
<dbReference type="PROSITE" id="PS51257">
    <property type="entry name" value="PROKAR_LIPOPROTEIN"/>
    <property type="match status" value="1"/>
</dbReference>
<organism evidence="6 7">
    <name type="scientific">Marinicauda pacifica</name>
    <dbReference type="NCBI Taxonomy" id="1133559"/>
    <lineage>
        <taxon>Bacteria</taxon>
        <taxon>Pseudomonadati</taxon>
        <taxon>Pseudomonadota</taxon>
        <taxon>Alphaproteobacteria</taxon>
        <taxon>Maricaulales</taxon>
        <taxon>Maricaulaceae</taxon>
        <taxon>Marinicauda</taxon>
    </lineage>
</organism>
<evidence type="ECO:0000313" key="6">
    <source>
        <dbReference type="EMBL" id="TGY92762.1"/>
    </source>
</evidence>
<evidence type="ECO:0000256" key="1">
    <source>
        <dbReference type="ARBA" id="ARBA00004418"/>
    </source>
</evidence>
<dbReference type="Pfam" id="PF13144">
    <property type="entry name" value="ChapFlgA"/>
    <property type="match status" value="1"/>
</dbReference>
<comment type="subcellular location">
    <subcellularLocation>
        <location evidence="1">Periplasm</location>
    </subcellularLocation>
</comment>
<evidence type="ECO:0000256" key="2">
    <source>
        <dbReference type="ARBA" id="ARBA00022729"/>
    </source>
</evidence>
<comment type="caution">
    <text evidence="6">The sequence shown here is derived from an EMBL/GenBank/DDBJ whole genome shotgun (WGS) entry which is preliminary data.</text>
</comment>
<dbReference type="AlphaFoldDB" id="A0A4S2HB96"/>
<reference evidence="6 7" key="1">
    <citation type="journal article" date="2013" name="Int. J. Syst. Evol. Microbiol.">
        <title>Marinicauda pacifica gen. nov., sp. nov., a prosthecate alphaproteobacterium of the family Hyphomonadaceae isolated from deep seawater.</title>
        <authorList>
            <person name="Zhang X.Y."/>
            <person name="Li G.W."/>
            <person name="Wang C.S."/>
            <person name="Zhang Y.J."/>
            <person name="Xu X.W."/>
            <person name="Li H."/>
            <person name="Liu A."/>
            <person name="Liu C."/>
            <person name="Xie B.B."/>
            <person name="Qin Q.L."/>
            <person name="Xu Z."/>
            <person name="Chen X.L."/>
            <person name="Zhou B.C."/>
            <person name="Zhang Y.Z."/>
        </authorList>
    </citation>
    <scope>NUCLEOTIDE SEQUENCE [LARGE SCALE GENOMIC DNA]</scope>
    <source>
        <strain evidence="6 7">P-1 km-3</strain>
    </source>
</reference>
<dbReference type="PANTHER" id="PTHR36307:SF1">
    <property type="entry name" value="FLAGELLA BASAL BODY P-RING FORMATION PROTEIN FLGA"/>
    <property type="match status" value="1"/>
</dbReference>
<keyword evidence="6" id="KW-0969">Cilium</keyword>
<name>A0A4S2HB96_9PROT</name>
<dbReference type="PANTHER" id="PTHR36307">
    <property type="entry name" value="FLAGELLA BASAL BODY P-RING FORMATION PROTEIN FLGA"/>
    <property type="match status" value="1"/>
</dbReference>
<dbReference type="InterPro" id="IPR039246">
    <property type="entry name" value="Flagellar_FlgA"/>
</dbReference>
<dbReference type="NCBIfam" id="TIGR03170">
    <property type="entry name" value="flgA_cterm"/>
    <property type="match status" value="1"/>
</dbReference>
<evidence type="ECO:0000256" key="3">
    <source>
        <dbReference type="ARBA" id="ARBA00022764"/>
    </source>
</evidence>
<dbReference type="GO" id="GO:0044780">
    <property type="term" value="P:bacterial-type flagellum assembly"/>
    <property type="evidence" value="ECO:0007669"/>
    <property type="project" value="InterPro"/>
</dbReference>
<dbReference type="InterPro" id="IPR017585">
    <property type="entry name" value="SAF_FlgA"/>
</dbReference>
<proteinExistence type="predicted"/>
<keyword evidence="7" id="KW-1185">Reference proteome</keyword>
<dbReference type="EMBL" id="SRXV01000002">
    <property type="protein sequence ID" value="TGY92762.1"/>
    <property type="molecule type" value="Genomic_DNA"/>
</dbReference>
<dbReference type="InterPro" id="IPR013974">
    <property type="entry name" value="SAF"/>
</dbReference>
<gene>
    <name evidence="6" type="primary">flgA</name>
    <name evidence="6" type="ORF">E5162_06715</name>
</gene>
<keyword evidence="2 4" id="KW-0732">Signal</keyword>
<dbReference type="Gene3D" id="3.90.1210.10">
    <property type="entry name" value="Antifreeze-like/N-acetylneuraminic acid synthase C-terminal domain"/>
    <property type="match status" value="1"/>
</dbReference>
<feature type="domain" description="SAF" evidence="5">
    <location>
        <begin position="180"/>
        <end position="242"/>
    </location>
</feature>
<keyword evidence="6" id="KW-0966">Cell projection</keyword>
<dbReference type="RefSeq" id="WP_135944237.1">
    <property type="nucleotide sequence ID" value="NZ_BMEI01000002.1"/>
</dbReference>
<evidence type="ECO:0000256" key="4">
    <source>
        <dbReference type="SAM" id="SignalP"/>
    </source>
</evidence>
<dbReference type="Proteomes" id="UP000305451">
    <property type="component" value="Unassembled WGS sequence"/>
</dbReference>
<feature type="chain" id="PRO_5020227350" evidence="4">
    <location>
        <begin position="22"/>
        <end position="310"/>
    </location>
</feature>